<gene>
    <name evidence="3" type="ORF">SAMN05421803_102111</name>
</gene>
<accession>A0A1M6E1I1</accession>
<keyword evidence="2" id="KW-0812">Transmembrane</keyword>
<evidence type="ECO:0000256" key="2">
    <source>
        <dbReference type="SAM" id="Phobius"/>
    </source>
</evidence>
<keyword evidence="2" id="KW-1133">Transmembrane helix</keyword>
<dbReference type="AlphaFoldDB" id="A0A1M6E1I1"/>
<reference evidence="3 4" key="1">
    <citation type="submission" date="2016-11" db="EMBL/GenBank/DDBJ databases">
        <authorList>
            <person name="Jaros S."/>
            <person name="Januszkiewicz K."/>
            <person name="Wedrychowicz H."/>
        </authorList>
    </citation>
    <scope>NUCLEOTIDE SEQUENCE [LARGE SCALE GENOMIC DNA]</scope>
    <source>
        <strain evidence="3 4">CGMCC 4.5723</strain>
    </source>
</reference>
<evidence type="ECO:0000313" key="4">
    <source>
        <dbReference type="Proteomes" id="UP000184452"/>
    </source>
</evidence>
<organism evidence="3 4">
    <name type="scientific">Nocardiopsis flavescens</name>
    <dbReference type="NCBI Taxonomy" id="758803"/>
    <lineage>
        <taxon>Bacteria</taxon>
        <taxon>Bacillati</taxon>
        <taxon>Actinomycetota</taxon>
        <taxon>Actinomycetes</taxon>
        <taxon>Streptosporangiales</taxon>
        <taxon>Nocardiopsidaceae</taxon>
        <taxon>Nocardiopsis</taxon>
    </lineage>
</organism>
<dbReference type="Proteomes" id="UP000184452">
    <property type="component" value="Unassembled WGS sequence"/>
</dbReference>
<feature type="region of interest" description="Disordered" evidence="1">
    <location>
        <begin position="63"/>
        <end position="92"/>
    </location>
</feature>
<feature type="transmembrane region" description="Helical" evidence="2">
    <location>
        <begin position="12"/>
        <end position="31"/>
    </location>
</feature>
<evidence type="ECO:0000256" key="1">
    <source>
        <dbReference type="SAM" id="MobiDB-lite"/>
    </source>
</evidence>
<keyword evidence="4" id="KW-1185">Reference proteome</keyword>
<proteinExistence type="predicted"/>
<evidence type="ECO:0000313" key="3">
    <source>
        <dbReference type="EMBL" id="SHI79336.1"/>
    </source>
</evidence>
<name>A0A1M6E1I1_9ACTN</name>
<sequence length="355" mass="37645">MCERRPTVTPVIRARLIALALVVVLVPAALYPLAGPWSLLWVPAALAAAAALVLRERSRAPAVPAAPSADGSPDDARTGPRPASAAGSDRARDGRRIRPVALPSAADDYDLYFSAVVHWRWSNTVDLRLRNPLGPAVLSVVTRAAELVRETDPADEGMTECELAARLAVEHAVIGSGIAVWAEEVSLRSSEADAERLRRMADLRKDRVVREAARVAEDDLAPLPAARLRRAPDDGALLPVPADPAGRPDAGGLDGFEGFDGPDAPGEHAPVPAGPGSDVDVEGYESYWWPAEEDGDREGSEEDVQVAILRGMIDALAPGDGRDAFVRDQVAVLERGGFDGVARRIRAGHPDPGDP</sequence>
<feature type="region of interest" description="Disordered" evidence="1">
    <location>
        <begin position="240"/>
        <end position="278"/>
    </location>
</feature>
<dbReference type="EMBL" id="FQZK01000002">
    <property type="protein sequence ID" value="SHI79336.1"/>
    <property type="molecule type" value="Genomic_DNA"/>
</dbReference>
<protein>
    <submittedName>
        <fullName evidence="3">Uncharacterized protein</fullName>
    </submittedName>
</protein>
<keyword evidence="2" id="KW-0472">Membrane</keyword>